<dbReference type="Gene3D" id="3.10.50.40">
    <property type="match status" value="1"/>
</dbReference>
<organism evidence="3 4">
    <name type="scientific">Estrella lausannensis</name>
    <dbReference type="NCBI Taxonomy" id="483423"/>
    <lineage>
        <taxon>Bacteria</taxon>
        <taxon>Pseudomonadati</taxon>
        <taxon>Chlamydiota</taxon>
        <taxon>Chlamydiia</taxon>
        <taxon>Parachlamydiales</taxon>
        <taxon>Candidatus Criblamydiaceae</taxon>
        <taxon>Estrella</taxon>
    </lineage>
</organism>
<dbReference type="GO" id="GO:0003755">
    <property type="term" value="F:peptidyl-prolyl cis-trans isomerase activity"/>
    <property type="evidence" value="ECO:0007669"/>
    <property type="project" value="InterPro"/>
</dbReference>
<evidence type="ECO:0000256" key="2">
    <source>
        <dbReference type="SAM" id="SignalP"/>
    </source>
</evidence>
<feature type="signal peptide" evidence="2">
    <location>
        <begin position="1"/>
        <end position="20"/>
    </location>
</feature>
<dbReference type="OrthoDB" id="20874at2"/>
<dbReference type="InterPro" id="IPR050280">
    <property type="entry name" value="OMP_Chaperone_SurA"/>
</dbReference>
<reference evidence="4" key="1">
    <citation type="submission" date="2015-06" db="EMBL/GenBank/DDBJ databases">
        <authorList>
            <person name="Bertelli C."/>
        </authorList>
    </citation>
    <scope>NUCLEOTIDE SEQUENCE [LARGE SCALE GENOMIC DNA]</scope>
    <source>
        <strain evidence="4">CRIB-30</strain>
    </source>
</reference>
<evidence type="ECO:0000313" key="4">
    <source>
        <dbReference type="Proteomes" id="UP000220251"/>
    </source>
</evidence>
<keyword evidence="4" id="KW-1185">Reference proteome</keyword>
<dbReference type="Proteomes" id="UP000220251">
    <property type="component" value="Unassembled WGS sequence"/>
</dbReference>
<dbReference type="SUPFAM" id="SSF109998">
    <property type="entry name" value="Triger factor/SurA peptide-binding domain-like"/>
    <property type="match status" value="1"/>
</dbReference>
<gene>
    <name evidence="3" type="ORF">ELAC_0480</name>
</gene>
<evidence type="ECO:0000313" key="3">
    <source>
        <dbReference type="EMBL" id="CRX37835.1"/>
    </source>
</evidence>
<protein>
    <submittedName>
        <fullName evidence="3">Conserved putative secreted protein</fullName>
    </submittedName>
</protein>
<sequence length="355" mass="39986">MRKVLLSAACALATLFPALAFSKEGSPLMVSKPATHIEVNNRILANVSGKAISVYDLMKKMDVLFYRQYPQYASSIEARYQFYKMSWKATLYELIDKELIMLDAKEVGFSVSTGDIRQEMESVFGPNIHANLDKLSMSFEDAESILRDEIVIRRMLQARVGTKASRNVTPQVIKLAYEEYAKKNPIAPQYTYSVITIRDPSEAHAMEASNKALAFLKDEKKPVAEIASLVSATGMLSPAGKITVSQEMTHTDKDISPTYKEALDPLQAGEFSTPKIQTSKQDNAKVVRIFYLKEKKGGGVVPFREVESKIKDELMSGSYRKETDEYLQKMREHFHIDLDEIDAAIPPQFEPFSLK</sequence>
<name>A0A0H5E3P2_9BACT</name>
<dbReference type="PANTHER" id="PTHR47637:SF1">
    <property type="entry name" value="CHAPERONE SURA"/>
    <property type="match status" value="1"/>
</dbReference>
<dbReference type="Gene3D" id="1.10.4030.10">
    <property type="entry name" value="Porin chaperone SurA, peptide-binding domain"/>
    <property type="match status" value="1"/>
</dbReference>
<accession>A0A0H5E3P2</accession>
<dbReference type="InterPro" id="IPR027304">
    <property type="entry name" value="Trigger_fact/SurA_dom_sf"/>
</dbReference>
<feature type="chain" id="PRO_5005218718" evidence="2">
    <location>
        <begin position="21"/>
        <end position="355"/>
    </location>
</feature>
<proteinExistence type="predicted"/>
<dbReference type="AlphaFoldDB" id="A0A0H5E3P2"/>
<dbReference type="InterPro" id="IPR046357">
    <property type="entry name" value="PPIase_dom_sf"/>
</dbReference>
<keyword evidence="1 2" id="KW-0732">Signal</keyword>
<dbReference type="PANTHER" id="PTHR47637">
    <property type="entry name" value="CHAPERONE SURA"/>
    <property type="match status" value="1"/>
</dbReference>
<dbReference type="RefSeq" id="WP_098037686.1">
    <property type="nucleotide sequence ID" value="NZ_CWGJ01000006.1"/>
</dbReference>
<evidence type="ECO:0000256" key="1">
    <source>
        <dbReference type="ARBA" id="ARBA00022729"/>
    </source>
</evidence>
<dbReference type="EMBL" id="CWGJ01000006">
    <property type="protein sequence ID" value="CRX37835.1"/>
    <property type="molecule type" value="Genomic_DNA"/>
</dbReference>